<dbReference type="InterPro" id="IPR005802">
    <property type="entry name" value="ADC_synth_comp_1"/>
</dbReference>
<proteinExistence type="predicted"/>
<evidence type="ECO:0000313" key="6">
    <source>
        <dbReference type="Proteomes" id="UP001320148"/>
    </source>
</evidence>
<evidence type="ECO:0000256" key="1">
    <source>
        <dbReference type="ARBA" id="ARBA00013139"/>
    </source>
</evidence>
<dbReference type="Pfam" id="PF04715">
    <property type="entry name" value="Anth_synt_I_N"/>
    <property type="match status" value="1"/>
</dbReference>
<feature type="domain" description="Chorismate-utilising enzyme C-terminal" evidence="3">
    <location>
        <begin position="206"/>
        <end position="457"/>
    </location>
</feature>
<keyword evidence="2" id="KW-0808">Transferase</keyword>
<dbReference type="InterPro" id="IPR019999">
    <property type="entry name" value="Anth_synth_I-like"/>
</dbReference>
<evidence type="ECO:0000259" key="4">
    <source>
        <dbReference type="Pfam" id="PF04715"/>
    </source>
</evidence>
<dbReference type="EC" id="2.6.1.85" evidence="1"/>
<accession>A0ABM7PL68</accession>
<dbReference type="NCBIfam" id="TIGR00553">
    <property type="entry name" value="pabB"/>
    <property type="match status" value="1"/>
</dbReference>
<evidence type="ECO:0000256" key="2">
    <source>
        <dbReference type="ARBA" id="ARBA00022679"/>
    </source>
</evidence>
<dbReference type="InterPro" id="IPR005801">
    <property type="entry name" value="ADC_synthase"/>
</dbReference>
<dbReference type="Gene3D" id="3.60.120.10">
    <property type="entry name" value="Anthranilate synthase"/>
    <property type="match status" value="1"/>
</dbReference>
<dbReference type="SUPFAM" id="SSF56322">
    <property type="entry name" value="ADC synthase"/>
    <property type="match status" value="1"/>
</dbReference>
<dbReference type="RefSeq" id="WP_236889701.1">
    <property type="nucleotide sequence ID" value="NZ_AP024488.1"/>
</dbReference>
<dbReference type="InterPro" id="IPR043132">
    <property type="entry name" value="BCAT-like_C"/>
</dbReference>
<protein>
    <recommendedName>
        <fullName evidence="1">aminodeoxychorismate synthase</fullName>
        <ecNumber evidence="1">2.6.1.85</ecNumber>
    </recommendedName>
</protein>
<organism evidence="5 6">
    <name type="scientific">Desulfoluna limicola</name>
    <dbReference type="NCBI Taxonomy" id="2810562"/>
    <lineage>
        <taxon>Bacteria</taxon>
        <taxon>Pseudomonadati</taxon>
        <taxon>Thermodesulfobacteriota</taxon>
        <taxon>Desulfobacteria</taxon>
        <taxon>Desulfobacterales</taxon>
        <taxon>Desulfolunaceae</taxon>
        <taxon>Desulfoluna</taxon>
    </lineage>
</organism>
<dbReference type="SUPFAM" id="SSF56752">
    <property type="entry name" value="D-aminoacid aminotransferase-like PLP-dependent enzymes"/>
    <property type="match status" value="1"/>
</dbReference>
<name>A0ABM7PL68_9BACT</name>
<dbReference type="Gene3D" id="3.30.470.10">
    <property type="match status" value="1"/>
</dbReference>
<feature type="domain" description="Anthranilate synthase component I N-terminal" evidence="4">
    <location>
        <begin position="32"/>
        <end position="159"/>
    </location>
</feature>
<dbReference type="InterPro" id="IPR015890">
    <property type="entry name" value="Chorismate_C"/>
</dbReference>
<gene>
    <name evidence="5" type="ORF">DSLASN_39290</name>
</gene>
<evidence type="ECO:0000259" key="3">
    <source>
        <dbReference type="Pfam" id="PF00425"/>
    </source>
</evidence>
<dbReference type="Gene3D" id="3.20.10.10">
    <property type="entry name" value="D-amino Acid Aminotransferase, subunit A, domain 2"/>
    <property type="match status" value="1"/>
</dbReference>
<dbReference type="InterPro" id="IPR001544">
    <property type="entry name" value="Aminotrans_IV"/>
</dbReference>
<dbReference type="InterPro" id="IPR043131">
    <property type="entry name" value="BCAT-like_N"/>
</dbReference>
<dbReference type="PANTHER" id="PTHR11236">
    <property type="entry name" value="AMINOBENZOATE/ANTHRANILATE SYNTHASE"/>
    <property type="match status" value="1"/>
</dbReference>
<dbReference type="EMBL" id="AP024488">
    <property type="protein sequence ID" value="BCS98297.1"/>
    <property type="molecule type" value="Genomic_DNA"/>
</dbReference>
<dbReference type="Proteomes" id="UP001320148">
    <property type="component" value="Chromosome"/>
</dbReference>
<dbReference type="PRINTS" id="PR00095">
    <property type="entry name" value="ANTSNTHASEI"/>
</dbReference>
<evidence type="ECO:0000313" key="5">
    <source>
        <dbReference type="EMBL" id="BCS98297.1"/>
    </source>
</evidence>
<dbReference type="PANTHER" id="PTHR11236:SF9">
    <property type="entry name" value="ANTHRANILATE SYNTHASE COMPONENT 1"/>
    <property type="match status" value="1"/>
</dbReference>
<sequence>MLDRFFEAWPEGLGVKRKELKLTEPFGRFASRFAQDEGTVVLLSGGDLDSARYNMLATMPWVTLSGYGQAMTLAGNGRQEHFTADPFDAVRAVTSRVSFGADESWGPVASGLFGYLSYDLKDAVETLPRTTLDRWQLPQLWFAAPRALVVEDRRTGEVALWVTGGDEEEMARTTRAFMKRVEGPLPAPGSYGGDGREFVSNFDMPGYMASIERIKAYIRSGDIYQVNMSQRFEGGFTGDPYALFTRLFEANPAPFFAYVQAGSHQIVSTSPERFLKMDQGAVEARPIKGTRPRGKTPDEDDALRRELASSPKDDAELSMIVDLMRNDIGKVCRPGSVVVTQHKGVEAYKNVFHLVSIVEGELDAAVDAVDLLRATFPGGSITGCPKIRSMEIIDELETDRRHIYTGSIGYVSFHGTMDLSIAIRTATLSRGRVVFSVGGGVVYDSDPESEYYETLHKGETLMNAFTGRQASTGRDEMVWLDGRLRAADAAGLPVMSRAVQYGAGLFETIRVEKGKAPFLTHHLARLSRSWQGLFHAPLPDFTWETILSQLVAANGLEEKTAAVKIMVGEGREVGTRFGGHVAMTARSYTHRLEALGKPGLSVVSFPSLRTSPLSEHKSLNYLLSLKALAYAGGMGGDDALLLNGDGSVSELATANLIALSGERAILPASTHVLPGVMQGLVLPLLESWGYKMARERLSATDLTTMDGVVATNALMGAVPVLAVDGRKVRSSEGLCAELNARLGIRTEAGR</sequence>
<dbReference type="InterPro" id="IPR006805">
    <property type="entry name" value="Anth_synth_I_N"/>
</dbReference>
<keyword evidence="6" id="KW-1185">Reference proteome</keyword>
<reference evidence="5 6" key="1">
    <citation type="submission" date="2021-02" db="EMBL/GenBank/DDBJ databases">
        <title>Complete genome of Desulfoluna sp. strain ASN36.</title>
        <authorList>
            <person name="Takahashi A."/>
            <person name="Kojima H."/>
            <person name="Fukui M."/>
        </authorList>
    </citation>
    <scope>NUCLEOTIDE SEQUENCE [LARGE SCALE GENOMIC DNA]</scope>
    <source>
        <strain evidence="5 6">ASN36</strain>
    </source>
</reference>
<dbReference type="Pfam" id="PF01063">
    <property type="entry name" value="Aminotran_4"/>
    <property type="match status" value="1"/>
</dbReference>
<dbReference type="InterPro" id="IPR036038">
    <property type="entry name" value="Aminotransferase-like"/>
</dbReference>
<dbReference type="Pfam" id="PF00425">
    <property type="entry name" value="Chorismate_bind"/>
    <property type="match status" value="1"/>
</dbReference>